<reference evidence="1" key="2">
    <citation type="submission" date="2015-02" db="UniProtKB">
        <authorList>
            <consortium name="EnsemblMetazoa"/>
        </authorList>
    </citation>
    <scope>IDENTIFICATION</scope>
</reference>
<dbReference type="AlphaFoldDB" id="T1JPB8"/>
<reference evidence="2" key="1">
    <citation type="submission" date="2011-05" db="EMBL/GenBank/DDBJ databases">
        <authorList>
            <person name="Richards S.R."/>
            <person name="Qu J."/>
            <person name="Jiang H."/>
            <person name="Jhangiani S.N."/>
            <person name="Agravi P."/>
            <person name="Goodspeed R."/>
            <person name="Gross S."/>
            <person name="Mandapat C."/>
            <person name="Jackson L."/>
            <person name="Mathew T."/>
            <person name="Pu L."/>
            <person name="Thornton R."/>
            <person name="Saada N."/>
            <person name="Wilczek-Boney K.B."/>
            <person name="Lee S."/>
            <person name="Kovar C."/>
            <person name="Wu Y."/>
            <person name="Scherer S.E."/>
            <person name="Worley K.C."/>
            <person name="Muzny D.M."/>
            <person name="Gibbs R."/>
        </authorList>
    </citation>
    <scope>NUCLEOTIDE SEQUENCE</scope>
    <source>
        <strain evidence="2">Brora</strain>
    </source>
</reference>
<accession>T1JPB8</accession>
<evidence type="ECO:0000313" key="1">
    <source>
        <dbReference type="EnsemblMetazoa" id="SMAR015694-PA"/>
    </source>
</evidence>
<sequence length="191" mass="22345">MSGYINLNAGESRIEQDRNSSKLKPKKRMYFDANLDSVDALIIKYTGFEEWKLAKCFITLHNKLMCPDIVLLPIHLTQFWIKCPASSIFDFSKVQISAKLYEYKQNKCWVQRCTANLTEVKSNYLADKSLMCDAIRQSEDLQLEQAMLEDKLKATDWEATNEVIEEQIARESYLQWLRDNEKRARKQCALT</sequence>
<dbReference type="Proteomes" id="UP000014500">
    <property type="component" value="Unassembled WGS sequence"/>
</dbReference>
<organism evidence="1 2">
    <name type="scientific">Strigamia maritima</name>
    <name type="common">European centipede</name>
    <name type="synonym">Geophilus maritimus</name>
    <dbReference type="NCBI Taxonomy" id="126957"/>
    <lineage>
        <taxon>Eukaryota</taxon>
        <taxon>Metazoa</taxon>
        <taxon>Ecdysozoa</taxon>
        <taxon>Arthropoda</taxon>
        <taxon>Myriapoda</taxon>
        <taxon>Chilopoda</taxon>
        <taxon>Pleurostigmophora</taxon>
        <taxon>Geophilomorpha</taxon>
        <taxon>Linotaeniidae</taxon>
        <taxon>Strigamia</taxon>
    </lineage>
</organism>
<proteinExistence type="predicted"/>
<keyword evidence="2" id="KW-1185">Reference proteome</keyword>
<dbReference type="HOGENOM" id="CLU_1423178_0_0_1"/>
<evidence type="ECO:0000313" key="2">
    <source>
        <dbReference type="Proteomes" id="UP000014500"/>
    </source>
</evidence>
<name>T1JPB8_STRMM</name>
<dbReference type="EMBL" id="JH431410">
    <property type="status" value="NOT_ANNOTATED_CDS"/>
    <property type="molecule type" value="Genomic_DNA"/>
</dbReference>
<dbReference type="EnsemblMetazoa" id="SMAR015694-RA">
    <property type="protein sequence ID" value="SMAR015694-PA"/>
    <property type="gene ID" value="SMAR015694"/>
</dbReference>
<protein>
    <submittedName>
        <fullName evidence="1">Uncharacterized protein</fullName>
    </submittedName>
</protein>
<dbReference type="STRING" id="126957.T1JPB8"/>
<dbReference type="eggNOG" id="KOG2605">
    <property type="taxonomic scope" value="Eukaryota"/>
</dbReference>